<dbReference type="SUPFAM" id="SSF49899">
    <property type="entry name" value="Concanavalin A-like lectins/glucanases"/>
    <property type="match status" value="1"/>
</dbReference>
<dbReference type="GO" id="GO:0007219">
    <property type="term" value="P:Notch signaling pathway"/>
    <property type="evidence" value="ECO:0007669"/>
    <property type="project" value="TreeGrafter"/>
</dbReference>
<organism evidence="9 10">
    <name type="scientific">Diatraea saccharalis</name>
    <name type="common">sugarcane borer</name>
    <dbReference type="NCBI Taxonomy" id="40085"/>
    <lineage>
        <taxon>Eukaryota</taxon>
        <taxon>Metazoa</taxon>
        <taxon>Ecdysozoa</taxon>
        <taxon>Arthropoda</taxon>
        <taxon>Hexapoda</taxon>
        <taxon>Insecta</taxon>
        <taxon>Pterygota</taxon>
        <taxon>Neoptera</taxon>
        <taxon>Endopterygota</taxon>
        <taxon>Lepidoptera</taxon>
        <taxon>Glossata</taxon>
        <taxon>Ditrysia</taxon>
        <taxon>Pyraloidea</taxon>
        <taxon>Crambidae</taxon>
        <taxon>Crambinae</taxon>
        <taxon>Diatraea</taxon>
    </lineage>
</organism>
<dbReference type="AlphaFoldDB" id="A0A9N9R560"/>
<evidence type="ECO:0000259" key="8">
    <source>
        <dbReference type="PROSITE" id="PS50026"/>
    </source>
</evidence>
<evidence type="ECO:0000256" key="5">
    <source>
        <dbReference type="PROSITE-ProRule" id="PRU00076"/>
    </source>
</evidence>
<evidence type="ECO:0000313" key="10">
    <source>
        <dbReference type="Proteomes" id="UP001153714"/>
    </source>
</evidence>
<proteinExistence type="predicted"/>
<evidence type="ECO:0000256" key="6">
    <source>
        <dbReference type="SAM" id="MobiDB-lite"/>
    </source>
</evidence>
<dbReference type="EMBL" id="OU893351">
    <property type="protein sequence ID" value="CAG9789758.1"/>
    <property type="molecule type" value="Genomic_DNA"/>
</dbReference>
<keyword evidence="3" id="KW-0677">Repeat</keyword>
<reference evidence="9" key="1">
    <citation type="submission" date="2021-12" db="EMBL/GenBank/DDBJ databases">
        <authorList>
            <person name="King R."/>
        </authorList>
    </citation>
    <scope>NUCLEOTIDE SEQUENCE</scope>
</reference>
<dbReference type="GO" id="GO:0005112">
    <property type="term" value="F:Notch binding"/>
    <property type="evidence" value="ECO:0007669"/>
    <property type="project" value="TreeGrafter"/>
</dbReference>
<keyword evidence="4 5" id="KW-1015">Disulfide bond</keyword>
<evidence type="ECO:0000313" key="9">
    <source>
        <dbReference type="EMBL" id="CAG9789758.1"/>
    </source>
</evidence>
<dbReference type="Gene3D" id="2.60.120.200">
    <property type="match status" value="1"/>
</dbReference>
<accession>A0A9N9R560</accession>
<dbReference type="Gene3D" id="2.10.25.10">
    <property type="entry name" value="Laminin"/>
    <property type="match status" value="1"/>
</dbReference>
<evidence type="ECO:0000256" key="4">
    <source>
        <dbReference type="ARBA" id="ARBA00023157"/>
    </source>
</evidence>
<dbReference type="FunFam" id="2.10.25.10:FF:000118">
    <property type="entry name" value="protein delta homolog 2"/>
    <property type="match status" value="1"/>
</dbReference>
<keyword evidence="2" id="KW-0732">Signal</keyword>
<feature type="domain" description="EGF-like" evidence="8">
    <location>
        <begin position="268"/>
        <end position="307"/>
    </location>
</feature>
<dbReference type="Pfam" id="PF00054">
    <property type="entry name" value="Laminin_G_1"/>
    <property type="match status" value="1"/>
</dbReference>
<dbReference type="SUPFAM" id="SSF57196">
    <property type="entry name" value="EGF/Laminin"/>
    <property type="match status" value="1"/>
</dbReference>
<dbReference type="PROSITE" id="PS00022">
    <property type="entry name" value="EGF_1"/>
    <property type="match status" value="2"/>
</dbReference>
<feature type="domain" description="Laminin G" evidence="7">
    <location>
        <begin position="38"/>
        <end position="221"/>
    </location>
</feature>
<evidence type="ECO:0000259" key="7">
    <source>
        <dbReference type="PROSITE" id="PS50025"/>
    </source>
</evidence>
<feature type="region of interest" description="Disordered" evidence="6">
    <location>
        <begin position="381"/>
        <end position="403"/>
    </location>
</feature>
<dbReference type="SMART" id="SM00181">
    <property type="entry name" value="EGF"/>
    <property type="match status" value="2"/>
</dbReference>
<dbReference type="PANTHER" id="PTHR12916">
    <property type="entry name" value="CYTOCHROME C OXIDASE POLYPEPTIDE VIC-2"/>
    <property type="match status" value="1"/>
</dbReference>
<name>A0A9N9R560_9NEOP</name>
<feature type="compositionally biased region" description="Low complexity" evidence="6">
    <location>
        <begin position="479"/>
        <end position="495"/>
    </location>
</feature>
<feature type="region of interest" description="Disordered" evidence="6">
    <location>
        <begin position="510"/>
        <end position="532"/>
    </location>
</feature>
<dbReference type="FunFam" id="2.60.120.200:FF:000134">
    <property type="entry name" value="Slit 2"/>
    <property type="match status" value="1"/>
</dbReference>
<comment type="caution">
    <text evidence="5">Lacks conserved residue(s) required for the propagation of feature annotation.</text>
</comment>
<dbReference type="Proteomes" id="UP001153714">
    <property type="component" value="Chromosome 20"/>
</dbReference>
<dbReference type="PANTHER" id="PTHR12916:SF4">
    <property type="entry name" value="UNINFLATABLE, ISOFORM C"/>
    <property type="match status" value="1"/>
</dbReference>
<dbReference type="GO" id="GO:0022008">
    <property type="term" value="P:neurogenesis"/>
    <property type="evidence" value="ECO:0007669"/>
    <property type="project" value="UniProtKB-ARBA"/>
</dbReference>
<dbReference type="CDD" id="cd00110">
    <property type="entry name" value="LamG"/>
    <property type="match status" value="1"/>
</dbReference>
<keyword evidence="10" id="KW-1185">Reference proteome</keyword>
<dbReference type="CDD" id="cd00054">
    <property type="entry name" value="EGF_CA"/>
    <property type="match status" value="1"/>
</dbReference>
<protein>
    <recommendedName>
        <fullName evidence="11">Protein slit</fullName>
    </recommendedName>
</protein>
<dbReference type="Pfam" id="PF00008">
    <property type="entry name" value="EGF"/>
    <property type="match status" value="1"/>
</dbReference>
<evidence type="ECO:0008006" key="11">
    <source>
        <dbReference type="Google" id="ProtNLM"/>
    </source>
</evidence>
<reference evidence="9" key="2">
    <citation type="submission" date="2022-10" db="EMBL/GenBank/DDBJ databases">
        <authorList>
            <consortium name="ENA_rothamsted_submissions"/>
            <consortium name="culmorum"/>
            <person name="King R."/>
        </authorList>
    </citation>
    <scope>NUCLEOTIDE SEQUENCE</scope>
</reference>
<dbReference type="OrthoDB" id="283575at2759"/>
<dbReference type="PROSITE" id="PS50025">
    <property type="entry name" value="LAM_G_DOMAIN"/>
    <property type="match status" value="1"/>
</dbReference>
<evidence type="ECO:0000256" key="1">
    <source>
        <dbReference type="ARBA" id="ARBA00022536"/>
    </source>
</evidence>
<gene>
    <name evidence="9" type="ORF">DIATSA_LOCUS7465</name>
</gene>
<dbReference type="InterPro" id="IPR000742">
    <property type="entry name" value="EGF"/>
</dbReference>
<dbReference type="InterPro" id="IPR013320">
    <property type="entry name" value="ConA-like_dom_sf"/>
</dbReference>
<feature type="region of interest" description="Disordered" evidence="6">
    <location>
        <begin position="479"/>
        <end position="498"/>
    </location>
</feature>
<keyword evidence="1 5" id="KW-0245">EGF-like domain</keyword>
<dbReference type="SMART" id="SM00282">
    <property type="entry name" value="LamG"/>
    <property type="match status" value="1"/>
</dbReference>
<evidence type="ECO:0000256" key="2">
    <source>
        <dbReference type="ARBA" id="ARBA00022729"/>
    </source>
</evidence>
<dbReference type="PROSITE" id="PS01186">
    <property type="entry name" value="EGF_2"/>
    <property type="match status" value="1"/>
</dbReference>
<sequence>MSVADPQDDIMMERAGHAGDYLCKCAPGYSGRFCEYLTSLTFNHNDSWVELEPLRTQPQANVTLVFSTTQHHGVLMYFGDNEHLAVELFNGRVRVSYDVGNHPTSTMYSFEMVSDGNYHKAELLAIKKNFTLRVDDGPARSIINEGSKEYLRLESPMYLGGVPEDVAKTAFGRWHLRNVTSFRGVVTGRAIRLQSRATEIALLAGYQIKSGWIDGFMRIRCLKEAWINHKRVDFGNAVRMQRQTAGCGEEDAPPAAAAAAPQGDAKHTQDPCVPNPCARGGRCVREEGSPSDYTCRCRPGTAGAQCELRTSVGTYTCTRTQLHHGLALLLRARGGLPLRLHVPLPARHRRRAVRAAHLRGYVHMHTHTVTPRSGIAAACARRAPPPTTRAAAGPAPPARSASCAPPWVRTHAHAHSYTTVWHCCCVREEGSPSDYTCRCRPGTAGAQCELRTSVGGAPVISQSKLPPRKPFLISNVQASPAAPAHKQQQQQPSAPVTACRKKTQQATHISQQLRHSRSKLITKPPNNAPAHL</sequence>
<dbReference type="PROSITE" id="PS50026">
    <property type="entry name" value="EGF_3"/>
    <property type="match status" value="1"/>
</dbReference>
<feature type="region of interest" description="Disordered" evidence="6">
    <location>
        <begin position="245"/>
        <end position="270"/>
    </location>
</feature>
<evidence type="ECO:0000256" key="3">
    <source>
        <dbReference type="ARBA" id="ARBA00022737"/>
    </source>
</evidence>
<feature type="disulfide bond" evidence="5">
    <location>
        <begin position="297"/>
        <end position="306"/>
    </location>
</feature>
<dbReference type="InterPro" id="IPR001791">
    <property type="entry name" value="Laminin_G"/>
</dbReference>